<dbReference type="InterPro" id="IPR002219">
    <property type="entry name" value="PKC_DAG/PE"/>
</dbReference>
<evidence type="ECO:0000259" key="46">
    <source>
        <dbReference type="PROSITE" id="PS50081"/>
    </source>
</evidence>
<evidence type="ECO:0000259" key="47">
    <source>
        <dbReference type="PROSITE" id="PS51285"/>
    </source>
</evidence>
<evidence type="ECO:0000256" key="3">
    <source>
        <dbReference type="ARBA" id="ARBA00005490"/>
    </source>
</evidence>
<dbReference type="InterPro" id="IPR000008">
    <property type="entry name" value="C2_dom"/>
</dbReference>
<dbReference type="FunFam" id="3.40.190.10:FF:000026">
    <property type="entry name" value="Glutamate ionotropic receptor NMDA type subunit 2A"/>
    <property type="match status" value="1"/>
</dbReference>
<dbReference type="GO" id="GO:0045211">
    <property type="term" value="C:postsynaptic membrane"/>
    <property type="evidence" value="ECO:0007669"/>
    <property type="project" value="UniProtKB-SubCell"/>
</dbReference>
<dbReference type="Gene3D" id="3.40.190.10">
    <property type="entry name" value="Periplasmic binding protein-like II"/>
    <property type="match status" value="3"/>
</dbReference>
<evidence type="ECO:0000313" key="49">
    <source>
        <dbReference type="Proteomes" id="UP001497482"/>
    </source>
</evidence>
<keyword evidence="19 40" id="KW-0067">ATP-binding</keyword>
<feature type="binding site" evidence="37">
    <location>
        <position position="707"/>
    </location>
    <ligand>
        <name>L-glutamate</name>
        <dbReference type="ChEBI" id="CHEBI:29985"/>
    </ligand>
</feature>
<feature type="compositionally biased region" description="Basic and acidic residues" evidence="41">
    <location>
        <begin position="1173"/>
        <end position="1183"/>
    </location>
</feature>
<feature type="compositionally biased region" description="Basic and acidic residues" evidence="41">
    <location>
        <begin position="1312"/>
        <end position="1324"/>
    </location>
</feature>
<feature type="binding site" evidence="37">
    <location>
        <position position="708"/>
    </location>
    <ligand>
        <name>L-glutamate</name>
        <dbReference type="ChEBI" id="CHEBI:29985"/>
    </ligand>
</feature>
<feature type="compositionally biased region" description="Low complexity" evidence="41">
    <location>
        <begin position="1835"/>
        <end position="1845"/>
    </location>
</feature>
<dbReference type="Proteomes" id="UP001497482">
    <property type="component" value="Chromosome 7"/>
</dbReference>
<feature type="compositionally biased region" description="Basic residues" evidence="41">
    <location>
        <begin position="1388"/>
        <end position="1412"/>
    </location>
</feature>
<evidence type="ECO:0000256" key="1">
    <source>
        <dbReference type="ARBA" id="ARBA00001913"/>
    </source>
</evidence>
<evidence type="ECO:0000256" key="40">
    <source>
        <dbReference type="PROSITE-ProRule" id="PRU10141"/>
    </source>
</evidence>
<feature type="domain" description="C2" evidence="44">
    <location>
        <begin position="2162"/>
        <end position="2279"/>
    </location>
</feature>
<feature type="compositionally biased region" description="Acidic residues" evidence="41">
    <location>
        <begin position="1260"/>
        <end position="1272"/>
    </location>
</feature>
<feature type="transmembrane region" description="Helical" evidence="42">
    <location>
        <begin position="576"/>
        <end position="599"/>
    </location>
</feature>
<dbReference type="SMART" id="SM00918">
    <property type="entry name" value="Lig_chan-Glu_bd"/>
    <property type="match status" value="1"/>
</dbReference>
<feature type="compositionally biased region" description="Acidic residues" evidence="41">
    <location>
        <begin position="1472"/>
        <end position="1481"/>
    </location>
</feature>
<evidence type="ECO:0000256" key="6">
    <source>
        <dbReference type="ARBA" id="ARBA00022475"/>
    </source>
</evidence>
<keyword evidence="21 42" id="KW-1133">Transmembrane helix</keyword>
<evidence type="ECO:0000256" key="41">
    <source>
        <dbReference type="SAM" id="MobiDB-lite"/>
    </source>
</evidence>
<feature type="compositionally biased region" description="Polar residues" evidence="41">
    <location>
        <begin position="1822"/>
        <end position="1833"/>
    </location>
</feature>
<keyword evidence="7" id="KW-0723">Serine/threonine-protein kinase</keyword>
<dbReference type="Pfam" id="PF00168">
    <property type="entry name" value="C2"/>
    <property type="match status" value="1"/>
</dbReference>
<comment type="similarity">
    <text evidence="3">Belongs to the protein kinase superfamily. AGC Ser/Thr protein kinase family. PKC subfamily.</text>
</comment>
<feature type="site" description="Crucial to convey clamshell closure to channel opening" evidence="38">
    <location>
        <position position="682"/>
    </location>
</feature>
<evidence type="ECO:0000256" key="5">
    <source>
        <dbReference type="ARBA" id="ARBA00022448"/>
    </source>
</evidence>
<evidence type="ECO:0000256" key="34">
    <source>
        <dbReference type="ARBA" id="ARBA00036634"/>
    </source>
</evidence>
<feature type="region of interest" description="Disordered" evidence="41">
    <location>
        <begin position="932"/>
        <end position="980"/>
    </location>
</feature>
<evidence type="ECO:0000256" key="32">
    <source>
        <dbReference type="ARBA" id="ARBA00034430"/>
    </source>
</evidence>
<evidence type="ECO:0000256" key="23">
    <source>
        <dbReference type="ARBA" id="ARBA00023065"/>
    </source>
</evidence>
<dbReference type="FunFam" id="3.30.60.20:FF:000006">
    <property type="entry name" value="Protein kinase C"/>
    <property type="match status" value="1"/>
</dbReference>
<feature type="compositionally biased region" description="Acidic residues" evidence="41">
    <location>
        <begin position="1582"/>
        <end position="1597"/>
    </location>
</feature>
<dbReference type="CDD" id="cd05587">
    <property type="entry name" value="STKc_cPKC"/>
    <property type="match status" value="1"/>
</dbReference>
<keyword evidence="26" id="KW-0675">Receptor</keyword>
<dbReference type="Gene3D" id="3.30.200.20">
    <property type="entry name" value="Phosphorylase Kinase, domain 1"/>
    <property type="match status" value="2"/>
</dbReference>
<evidence type="ECO:0000256" key="11">
    <source>
        <dbReference type="ARBA" id="ARBA00022723"/>
    </source>
</evidence>
<feature type="transmembrane region" description="Helical" evidence="42">
    <location>
        <begin position="836"/>
        <end position="855"/>
    </location>
</feature>
<dbReference type="InterPro" id="IPR017892">
    <property type="entry name" value="Pkinase_C"/>
</dbReference>
<dbReference type="SMART" id="SM00079">
    <property type="entry name" value="PBPe"/>
    <property type="match status" value="1"/>
</dbReference>
<feature type="compositionally biased region" description="Basic and acidic residues" evidence="41">
    <location>
        <begin position="1453"/>
        <end position="1471"/>
    </location>
</feature>
<dbReference type="SMART" id="SM00220">
    <property type="entry name" value="S_TKc"/>
    <property type="match status" value="1"/>
</dbReference>
<dbReference type="InterPro" id="IPR000961">
    <property type="entry name" value="AGC-kinase_C"/>
</dbReference>
<keyword evidence="6" id="KW-1003">Cell membrane</keyword>
<evidence type="ECO:0000256" key="9">
    <source>
        <dbReference type="ARBA" id="ARBA00022679"/>
    </source>
</evidence>
<feature type="binding site" evidence="40">
    <location>
        <position position="2383"/>
    </location>
    <ligand>
        <name>ATP</name>
        <dbReference type="ChEBI" id="CHEBI:30616"/>
    </ligand>
</feature>
<protein>
    <recommendedName>
        <fullName evidence="4">protein kinase C</fullName>
        <ecNumber evidence="4">2.7.11.13</ecNumber>
    </recommendedName>
</protein>
<feature type="transmembrane region" description="Helical" evidence="42">
    <location>
        <begin position="620"/>
        <end position="637"/>
    </location>
</feature>
<feature type="binding site" evidence="37">
    <location>
        <position position="749"/>
    </location>
    <ligand>
        <name>L-glutamate</name>
        <dbReference type="ChEBI" id="CHEBI:29985"/>
    </ligand>
</feature>
<feature type="region of interest" description="Disordered" evidence="41">
    <location>
        <begin position="1691"/>
        <end position="1725"/>
    </location>
</feature>
<keyword evidence="25 39" id="KW-1015">Disulfide bond</keyword>
<keyword evidence="18" id="KW-0106">Calcium</keyword>
<keyword evidence="14 40" id="KW-0547">Nucleotide-binding</keyword>
<dbReference type="Pfam" id="PF00069">
    <property type="entry name" value="Pkinase"/>
    <property type="match status" value="1"/>
</dbReference>
<dbReference type="Pfam" id="PF00433">
    <property type="entry name" value="Pkinase_C"/>
    <property type="match status" value="1"/>
</dbReference>
<dbReference type="FunFam" id="3.30.200.20:FF:000080">
    <property type="entry name" value="Protein kinase C"/>
    <property type="match status" value="1"/>
</dbReference>
<feature type="compositionally biased region" description="Pro residues" evidence="41">
    <location>
        <begin position="1127"/>
        <end position="1142"/>
    </location>
</feature>
<dbReference type="PROSITE" id="PS51285">
    <property type="entry name" value="AGC_KINASE_CTER"/>
    <property type="match status" value="1"/>
</dbReference>
<evidence type="ECO:0000256" key="43">
    <source>
        <dbReference type="SAM" id="SignalP"/>
    </source>
</evidence>
<dbReference type="InterPro" id="IPR001508">
    <property type="entry name" value="Iono_Glu_rcpt_met"/>
</dbReference>
<dbReference type="InterPro" id="IPR008271">
    <property type="entry name" value="Ser/Thr_kinase_AS"/>
</dbReference>
<dbReference type="CDD" id="cd13718">
    <property type="entry name" value="PBP2_iGluR_NMDA_Nr2"/>
    <property type="match status" value="1"/>
</dbReference>
<keyword evidence="13" id="KW-0677">Repeat</keyword>
<dbReference type="PROSITE" id="PS50004">
    <property type="entry name" value="C2"/>
    <property type="match status" value="1"/>
</dbReference>
<evidence type="ECO:0000256" key="16">
    <source>
        <dbReference type="ARBA" id="ARBA00022777"/>
    </source>
</evidence>
<keyword evidence="29" id="KW-1071">Ligand-gated ion channel</keyword>
<feature type="signal peptide" evidence="43">
    <location>
        <begin position="1"/>
        <end position="22"/>
    </location>
</feature>
<dbReference type="PROSITE" id="PS00108">
    <property type="entry name" value="PROTEIN_KINASE_ST"/>
    <property type="match status" value="1"/>
</dbReference>
<dbReference type="Pfam" id="PF00130">
    <property type="entry name" value="C1_1"/>
    <property type="match status" value="2"/>
</dbReference>
<reference evidence="48 49" key="1">
    <citation type="submission" date="2024-04" db="EMBL/GenBank/DDBJ databases">
        <authorList>
            <person name="Waldvogel A.-M."/>
            <person name="Schoenle A."/>
        </authorList>
    </citation>
    <scope>NUCLEOTIDE SEQUENCE [LARGE SCALE GENOMIC DNA]</scope>
</reference>
<evidence type="ECO:0000256" key="14">
    <source>
        <dbReference type="ARBA" id="ARBA00022741"/>
    </source>
</evidence>
<feature type="disulfide bond" evidence="39">
    <location>
        <begin position="763"/>
        <end position="818"/>
    </location>
</feature>
<dbReference type="InterPro" id="IPR011009">
    <property type="entry name" value="Kinase-like_dom_sf"/>
</dbReference>
<comment type="cofactor">
    <cofactor evidence="1">
        <name>Ca(2+)</name>
        <dbReference type="ChEBI" id="CHEBI:29108"/>
    </cofactor>
</comment>
<evidence type="ECO:0000256" key="15">
    <source>
        <dbReference type="ARBA" id="ARBA00022771"/>
    </source>
</evidence>
<evidence type="ECO:0000256" key="27">
    <source>
        <dbReference type="ARBA" id="ARBA00023180"/>
    </source>
</evidence>
<dbReference type="SUPFAM" id="SSF53822">
    <property type="entry name" value="Periplasmic binding protein-like I"/>
    <property type="match status" value="1"/>
</dbReference>
<feature type="binding site" evidence="37">
    <location>
        <position position="533"/>
    </location>
    <ligand>
        <name>L-glutamate</name>
        <dbReference type="ChEBI" id="CHEBI:29985"/>
    </ligand>
</feature>
<feature type="compositionally biased region" description="Low complexity" evidence="41">
    <location>
        <begin position="1211"/>
        <end position="1250"/>
    </location>
</feature>
<keyword evidence="28" id="KW-0628">Postsynaptic cell membrane</keyword>
<evidence type="ECO:0000256" key="37">
    <source>
        <dbReference type="PIRSR" id="PIRSR601508-1"/>
    </source>
</evidence>
<keyword evidence="15" id="KW-0863">Zinc-finger</keyword>
<dbReference type="PROSITE" id="PS00107">
    <property type="entry name" value="PROTEIN_KINASE_ATP"/>
    <property type="match status" value="1"/>
</dbReference>
<evidence type="ECO:0000256" key="13">
    <source>
        <dbReference type="ARBA" id="ARBA00022737"/>
    </source>
</evidence>
<dbReference type="EC" id="2.7.11.13" evidence="4"/>
<feature type="compositionally biased region" description="Basic residues" evidence="41">
    <location>
        <begin position="1354"/>
        <end position="1378"/>
    </location>
</feature>
<feature type="compositionally biased region" description="Pro residues" evidence="41">
    <location>
        <begin position="1189"/>
        <end position="1210"/>
    </location>
</feature>
<evidence type="ECO:0000256" key="10">
    <source>
        <dbReference type="ARBA" id="ARBA00022692"/>
    </source>
</evidence>
<keyword evidence="30" id="KW-0407">Ion channel</keyword>
<feature type="chain" id="PRO_5043696493" description="protein kinase C" evidence="43">
    <location>
        <begin position="23"/>
        <end position="2686"/>
    </location>
</feature>
<feature type="compositionally biased region" description="Low complexity" evidence="41">
    <location>
        <begin position="1994"/>
        <end position="2010"/>
    </location>
</feature>
<dbReference type="GO" id="GO:0008270">
    <property type="term" value="F:zinc ion binding"/>
    <property type="evidence" value="ECO:0007669"/>
    <property type="project" value="UniProtKB-KW"/>
</dbReference>
<keyword evidence="8" id="KW-0597">Phosphoprotein</keyword>
<dbReference type="GO" id="GO:0004972">
    <property type="term" value="F:NMDA glutamate receptor activity"/>
    <property type="evidence" value="ECO:0007669"/>
    <property type="project" value="UniProtKB-ARBA"/>
</dbReference>
<feature type="region of interest" description="Disordered" evidence="41">
    <location>
        <begin position="1738"/>
        <end position="1892"/>
    </location>
</feature>
<dbReference type="PROSITE" id="PS50011">
    <property type="entry name" value="PROTEIN_KINASE_DOM"/>
    <property type="match status" value="1"/>
</dbReference>
<dbReference type="CDD" id="cd20836">
    <property type="entry name" value="C1_cPKC_rpt2"/>
    <property type="match status" value="1"/>
</dbReference>
<feature type="compositionally biased region" description="Basic and acidic residues" evidence="41">
    <location>
        <begin position="1339"/>
        <end position="1353"/>
    </location>
</feature>
<dbReference type="SUPFAM" id="SSF53850">
    <property type="entry name" value="Periplasmic binding protein-like II"/>
    <property type="match status" value="1"/>
</dbReference>
<evidence type="ECO:0000259" key="44">
    <source>
        <dbReference type="PROSITE" id="PS50004"/>
    </source>
</evidence>
<feature type="compositionally biased region" description="Gly residues" evidence="41">
    <location>
        <begin position="1693"/>
        <end position="1711"/>
    </location>
</feature>
<dbReference type="InterPro" id="IPR017441">
    <property type="entry name" value="Protein_kinase_ATP_BS"/>
</dbReference>
<dbReference type="PROSITE" id="PS50081">
    <property type="entry name" value="ZF_DAG_PE_2"/>
    <property type="match status" value="2"/>
</dbReference>
<evidence type="ECO:0000256" key="22">
    <source>
        <dbReference type="ARBA" id="ARBA00023018"/>
    </source>
</evidence>
<dbReference type="PANTHER" id="PTHR24351">
    <property type="entry name" value="RIBOSOMAL PROTEIN S6 KINASE"/>
    <property type="match status" value="1"/>
</dbReference>
<dbReference type="InterPro" id="IPR035892">
    <property type="entry name" value="C2_domain_sf"/>
</dbReference>
<dbReference type="Gene3D" id="1.10.510.10">
    <property type="entry name" value="Transferase(Phosphotransferase) domain 1"/>
    <property type="match status" value="1"/>
</dbReference>
<evidence type="ECO:0000256" key="19">
    <source>
        <dbReference type="ARBA" id="ARBA00022840"/>
    </source>
</evidence>
<dbReference type="FunFam" id="2.60.40.150:FF:000012">
    <property type="entry name" value="Kinase C alpha type"/>
    <property type="match status" value="1"/>
</dbReference>
<dbReference type="Pfam" id="PF10613">
    <property type="entry name" value="Lig_chan-Glu_bd"/>
    <property type="match status" value="1"/>
</dbReference>
<dbReference type="CDD" id="cd20833">
    <property type="entry name" value="C1_cPKC_rpt1"/>
    <property type="match status" value="1"/>
</dbReference>
<keyword evidence="17" id="KW-0862">Zinc</keyword>
<feature type="compositionally biased region" description="Pro residues" evidence="41">
    <location>
        <begin position="2011"/>
        <end position="2021"/>
    </location>
</feature>
<evidence type="ECO:0000256" key="29">
    <source>
        <dbReference type="ARBA" id="ARBA00023286"/>
    </source>
</evidence>
<dbReference type="SUPFAM" id="SSF49562">
    <property type="entry name" value="C2 domain (Calcium/lipid-binding domain, CaLB)"/>
    <property type="match status" value="1"/>
</dbReference>
<keyword evidence="10 42" id="KW-0812">Transmembrane</keyword>
<evidence type="ECO:0000256" key="8">
    <source>
        <dbReference type="ARBA" id="ARBA00022553"/>
    </source>
</evidence>
<dbReference type="Pfam" id="PF00060">
    <property type="entry name" value="Lig_chan"/>
    <property type="match status" value="1"/>
</dbReference>
<dbReference type="GO" id="GO:0005524">
    <property type="term" value="F:ATP binding"/>
    <property type="evidence" value="ECO:0007669"/>
    <property type="project" value="UniProtKB-UniRule"/>
</dbReference>
<feature type="region of interest" description="Disordered" evidence="41">
    <location>
        <begin position="1981"/>
        <end position="2021"/>
    </location>
</feature>
<keyword evidence="49" id="KW-1185">Reference proteome</keyword>
<keyword evidence="24 42" id="KW-0472">Membrane</keyword>
<dbReference type="PROSITE" id="PS00479">
    <property type="entry name" value="ZF_DAG_PE_1"/>
    <property type="match status" value="2"/>
</dbReference>
<comment type="subcellular location">
    <subcellularLocation>
        <location evidence="2">Membrane</location>
        <topology evidence="2">Peripheral membrane protein</topology>
    </subcellularLocation>
    <subcellularLocation>
        <location evidence="31">Postsynaptic cell membrane</location>
        <topology evidence="31">Multi-pass membrane protein</topology>
    </subcellularLocation>
</comment>
<keyword evidence="5" id="KW-0813">Transport</keyword>
<dbReference type="SMART" id="SM00239">
    <property type="entry name" value="C2"/>
    <property type="match status" value="1"/>
</dbReference>
<evidence type="ECO:0000256" key="12">
    <source>
        <dbReference type="ARBA" id="ARBA00022729"/>
    </source>
</evidence>
<keyword evidence="16" id="KW-0418">Kinase</keyword>
<feature type="transmembrane region" description="Helical" evidence="42">
    <location>
        <begin position="649"/>
        <end position="674"/>
    </location>
</feature>
<dbReference type="InterPro" id="IPR028082">
    <property type="entry name" value="Peripla_BP_I"/>
</dbReference>
<dbReference type="SUPFAM" id="SSF57889">
    <property type="entry name" value="Cysteine-rich domain"/>
    <property type="match status" value="2"/>
</dbReference>
<evidence type="ECO:0000256" key="4">
    <source>
        <dbReference type="ARBA" id="ARBA00012429"/>
    </source>
</evidence>
<dbReference type="InterPro" id="IPR020454">
    <property type="entry name" value="DAG/PE-bd"/>
</dbReference>
<dbReference type="PRINTS" id="PR00360">
    <property type="entry name" value="C2DOMAIN"/>
</dbReference>
<evidence type="ECO:0000256" key="31">
    <source>
        <dbReference type="ARBA" id="ARBA00034104"/>
    </source>
</evidence>
<dbReference type="EMBL" id="OZ035829">
    <property type="protein sequence ID" value="CAL1610987.1"/>
    <property type="molecule type" value="Genomic_DNA"/>
</dbReference>
<dbReference type="InterPro" id="IPR046349">
    <property type="entry name" value="C1-like_sf"/>
</dbReference>
<evidence type="ECO:0000256" key="24">
    <source>
        <dbReference type="ARBA" id="ARBA00023136"/>
    </source>
</evidence>
<feature type="domain" description="Phorbol-ester/DAG-type" evidence="46">
    <location>
        <begin position="2040"/>
        <end position="2090"/>
    </location>
</feature>
<keyword evidence="20" id="KW-0460">Magnesium</keyword>
<evidence type="ECO:0000256" key="36">
    <source>
        <dbReference type="ARBA" id="ARBA00047470"/>
    </source>
</evidence>
<dbReference type="SUPFAM" id="SSF56112">
    <property type="entry name" value="Protein kinase-like (PK-like)"/>
    <property type="match status" value="1"/>
</dbReference>
<feature type="compositionally biased region" description="Basic and acidic residues" evidence="41">
    <location>
        <begin position="1414"/>
        <end position="1435"/>
    </location>
</feature>
<evidence type="ECO:0000259" key="45">
    <source>
        <dbReference type="PROSITE" id="PS50011"/>
    </source>
</evidence>
<dbReference type="PRINTS" id="PR00008">
    <property type="entry name" value="DAGPEDOMAIN"/>
</dbReference>
<dbReference type="FunFam" id="3.30.60.20:FF:000052">
    <property type="entry name" value="Protein kinase C"/>
    <property type="match status" value="1"/>
</dbReference>
<evidence type="ECO:0000256" key="38">
    <source>
        <dbReference type="PIRSR" id="PIRSR601508-2"/>
    </source>
</evidence>
<feature type="region of interest" description="Disordered" evidence="41">
    <location>
        <begin position="1056"/>
        <end position="1511"/>
    </location>
</feature>
<dbReference type="FunFam" id="3.40.190.10:FF:000007">
    <property type="entry name" value="Putative glutamate receptor ionotropic NMDA 2B"/>
    <property type="match status" value="1"/>
</dbReference>
<dbReference type="SMART" id="SM00109">
    <property type="entry name" value="C1"/>
    <property type="match status" value="2"/>
</dbReference>
<feature type="compositionally biased region" description="Low complexity" evidence="41">
    <location>
        <begin position="1852"/>
        <end position="1861"/>
    </location>
</feature>
<feature type="domain" description="AGC-kinase C-terminal" evidence="47">
    <location>
        <begin position="2613"/>
        <end position="2683"/>
    </location>
</feature>
<feature type="domain" description="Phorbol-ester/DAG-type" evidence="46">
    <location>
        <begin position="2105"/>
        <end position="2155"/>
    </location>
</feature>
<keyword evidence="11" id="KW-0479">Metal-binding</keyword>
<gene>
    <name evidence="48" type="ORF">KC01_LOCUS37490</name>
</gene>
<feature type="compositionally biased region" description="Pro residues" evidence="41">
    <location>
        <begin position="1862"/>
        <end position="1877"/>
    </location>
</feature>
<comment type="catalytic activity">
    <reaction evidence="36">
        <text>L-seryl-[protein] + ATP = O-phospho-L-seryl-[protein] + ADP + H(+)</text>
        <dbReference type="Rhea" id="RHEA:17989"/>
        <dbReference type="Rhea" id="RHEA-COMP:9863"/>
        <dbReference type="Rhea" id="RHEA-COMP:11604"/>
        <dbReference type="ChEBI" id="CHEBI:15378"/>
        <dbReference type="ChEBI" id="CHEBI:29999"/>
        <dbReference type="ChEBI" id="CHEBI:30616"/>
        <dbReference type="ChEBI" id="CHEBI:83421"/>
        <dbReference type="ChEBI" id="CHEBI:456216"/>
        <dbReference type="EC" id="2.7.11.13"/>
    </reaction>
</comment>
<evidence type="ECO:0000256" key="21">
    <source>
        <dbReference type="ARBA" id="ARBA00022989"/>
    </source>
</evidence>
<feature type="binding site" evidence="37">
    <location>
        <position position="538"/>
    </location>
    <ligand>
        <name>L-glutamate</name>
        <dbReference type="ChEBI" id="CHEBI:29985"/>
    </ligand>
</feature>
<keyword evidence="23" id="KW-0406">Ion transport</keyword>
<accession>A0AAV2MCC4</accession>
<keyword evidence="9" id="KW-0808">Transferase</keyword>
<comment type="catalytic activity">
    <reaction evidence="33">
        <text>Na(+)(in) = Na(+)(out)</text>
        <dbReference type="Rhea" id="RHEA:34963"/>
        <dbReference type="ChEBI" id="CHEBI:29101"/>
    </reaction>
</comment>
<dbReference type="GO" id="GO:0004697">
    <property type="term" value="F:diacylglycerol-dependent serine/threonine kinase activity"/>
    <property type="evidence" value="ECO:0007669"/>
    <property type="project" value="UniProtKB-EC"/>
</dbReference>
<evidence type="ECO:0000256" key="35">
    <source>
        <dbReference type="ARBA" id="ARBA00047272"/>
    </source>
</evidence>
<dbReference type="Gene3D" id="3.30.60.20">
    <property type="match status" value="2"/>
</dbReference>
<evidence type="ECO:0000256" key="7">
    <source>
        <dbReference type="ARBA" id="ARBA00022527"/>
    </source>
</evidence>
<comment type="catalytic activity">
    <reaction evidence="35">
        <text>L-threonyl-[protein] + ATP = O-phospho-L-threonyl-[protein] + ADP + H(+)</text>
        <dbReference type="Rhea" id="RHEA:46608"/>
        <dbReference type="Rhea" id="RHEA-COMP:11060"/>
        <dbReference type="Rhea" id="RHEA-COMP:11605"/>
        <dbReference type="ChEBI" id="CHEBI:15378"/>
        <dbReference type="ChEBI" id="CHEBI:30013"/>
        <dbReference type="ChEBI" id="CHEBI:30616"/>
        <dbReference type="ChEBI" id="CHEBI:61977"/>
        <dbReference type="ChEBI" id="CHEBI:456216"/>
        <dbReference type="EC" id="2.7.11.13"/>
    </reaction>
</comment>
<evidence type="ECO:0000256" key="26">
    <source>
        <dbReference type="ARBA" id="ARBA00023170"/>
    </source>
</evidence>
<comment type="catalytic activity">
    <reaction evidence="32">
        <text>K(+)(in) = K(+)(out)</text>
        <dbReference type="Rhea" id="RHEA:29463"/>
        <dbReference type="ChEBI" id="CHEBI:29103"/>
    </reaction>
</comment>
<proteinExistence type="inferred from homology"/>
<evidence type="ECO:0000256" key="18">
    <source>
        <dbReference type="ARBA" id="ARBA00022837"/>
    </source>
</evidence>
<dbReference type="PRINTS" id="PR00177">
    <property type="entry name" value="NMDARECEPTOR"/>
</dbReference>
<evidence type="ECO:0000256" key="39">
    <source>
        <dbReference type="PIRSR" id="PIRSR601508-3"/>
    </source>
</evidence>
<feature type="compositionally biased region" description="Basic and acidic residues" evidence="41">
    <location>
        <begin position="1610"/>
        <end position="1620"/>
    </location>
</feature>
<evidence type="ECO:0000256" key="20">
    <source>
        <dbReference type="ARBA" id="ARBA00022842"/>
    </source>
</evidence>
<dbReference type="InterPro" id="IPR000719">
    <property type="entry name" value="Prot_kinase_dom"/>
</dbReference>
<feature type="site" description="Interaction with the cone snail toxin Con-ikot-ikot" evidence="38">
    <location>
        <position position="713"/>
    </location>
</feature>
<dbReference type="Gene3D" id="2.60.40.150">
    <property type="entry name" value="C2 domain"/>
    <property type="match status" value="1"/>
</dbReference>
<evidence type="ECO:0000256" key="25">
    <source>
        <dbReference type="ARBA" id="ARBA00023157"/>
    </source>
</evidence>
<evidence type="ECO:0000256" key="33">
    <source>
        <dbReference type="ARBA" id="ARBA00036239"/>
    </source>
</evidence>
<evidence type="ECO:0000256" key="42">
    <source>
        <dbReference type="SAM" id="Phobius"/>
    </source>
</evidence>
<feature type="compositionally biased region" description="Gly residues" evidence="41">
    <location>
        <begin position="1102"/>
        <end position="1111"/>
    </location>
</feature>
<evidence type="ECO:0000256" key="2">
    <source>
        <dbReference type="ARBA" id="ARBA00004170"/>
    </source>
</evidence>
<feature type="compositionally biased region" description="Polar residues" evidence="41">
    <location>
        <begin position="1883"/>
        <end position="1892"/>
    </location>
</feature>
<keyword evidence="22" id="KW-0770">Synapse</keyword>
<dbReference type="Gene3D" id="3.40.50.2300">
    <property type="match status" value="2"/>
</dbReference>
<dbReference type="InterPro" id="IPR001320">
    <property type="entry name" value="Iontro_rcpt_C"/>
</dbReference>
<evidence type="ECO:0000256" key="17">
    <source>
        <dbReference type="ARBA" id="ARBA00022833"/>
    </source>
</evidence>
<sequence length="2686" mass="296301">MVAIPTLSLLVVLVEWAGLLDASPHLLLRPSPRERDAGAIMNFNIAVIHAGATVQAEAAVAGPAGRVLYPGFGRVYGSLGESVVTQWGSANVIWLQVNDSSPKTVLSQLCELLAARPLQGLVYEEERPPRTAWGPLAPMLEFVSAQTGLPIVAVGGGAGLGRMPQETGSIFLQFSSSTALQLEVIFEVLEEYDWTSFSVVSTRHHGYQDFLSVVEGLTDGSFIGWEKKSVVILNVTDDPGGARTRRLLKENEAQEEAELVFRAAWAAGQAGASHMWFAVGPALSGLSMDTMPRALFAVRPQGWRDEPRRRIARGVSVLTHGAVAMRKDYGTTGGPNFVTNCMTDANQTQRLRGRMRYFSNITLGGRDYSFNGDGYLSNPFLDVISWTPGRGWEDVGWWENGVLRLRYPAWSRYGPFLKPPDDAQHLRVVTLEERPFVIVELADAASGTCIRDSVPCRRPLNASAIHEGVAPLKQCCKGFCIDILKRLAKIVGFTYDLYLVTNGKHGKKIDGVWNGMIGEVVYKRADMAIGSLTINEERSEVVDFSVPFVETGISVMVSRSNGTVSPSAFLEPYSPAVWVMMFVMCLTVVAVTVFIFEFFSPVGYNRSLQTSKKTGGSTFTIGKSVWLLWAIVFNNSVPVENPRGTTSKIMVLIWAFFAVIFLASYTANLAAFMIQEEYIDTVSGLSDKKHPEEQYPPLKFGTVPNGSTEKNIRSNYPGMHQYMGKYNQRGVEDAIVNLKTGKLDAFIYDAAVLNYMARKDEGCKVMTIGSGKVFATTGYGIALHKNSRWKRPLDLALLQLVGDDEIEMLERLWLSGICHNDKIEVMSSKLDIDNMAGVFYMLLVAMGLSLLVFAWEHLVYWKLRHCIATNSGKLDFLLAISRGMYSCCSFEDETAPPGPKTMPSHHHAAMVTVPSQAHVVSTSMTSPAIALTQQQPPPQQQQQPTQPVYKSPLPGSPPTVLHSGSSLGPPNNPIAGAPLPCSTFLPRPDRRLAVVDRWRLPKSATATNPLALRGGITDMGPFAQKVPSNWPSSAGGGGGLDGYKRYYGPIDPEGLGPCMEQQAGSQTPKTIPRGHPQPPPASVAFYSEKGLDHGVGKRAVGGSSGGPGKGGTKALATPRLPPKSQAPLPPTPPLPHPSPPLPSSFWRKRRPKKPKEPGGPLYENILPLGRRGGARDIVREGGARKGRPLSPPLSLPMPVPISPTYTPPSPSASLHYTTTTSSSSSSSSSTSSSASTSRSTSPTYSYSSSRSTRDRTGGIDAEDDDDDEELTEESSLLLGRGRDRERSVIRPRSLSHGRLPPPVPPRKPRTSWGDRDRVRERDRVGSQLSQLQEWWASWNERERGGLGDTDRQKRDKKRRKDKEKEKKKKKKNKKRKKREERERERERERKRRKVKKKKKKAIKTKKHKKSPGGKRSEPEEGDVEGDREGEAEGVREGGIPDYPSFPAQYRGTFAEKVRDSWDGDRARREGTDEGNDREEEDSSRSRERRPKSSHSRPAHRTPKRYPNLNKLPASVKFWVNGREGVSNTTPTSIHPLLPSTKRRRSGGMDREDGGRQGERRPLLMRFEKDKAQTREGLSFPEWDSDDNDEDDGEEEEEERGRRTGRGAVSESERDRVRVEDSYSDEGSSGEFGRFERYWEGGAGGSSSGIGGIGGGGWFFGTYPSREKGGSVNSRDDSLLGTRAEGWIATDFWGSGGPGGGWGSGGGSGGLGSQWPPPPVGFLPPRRYWSMDKIPVKGEKRWKGGKSKTSRDRDEPGRSTMCSCSLYSHPHPYPHAHDRSHTSHSKRGATTLSHSQEELLPHCHSFSGGSRPKPLPPKPDAGQSKSGSQSNLSLGAQPADHPAQASPSPPHQPSLSPTSLPMPIVPPPSSASVSPPPGVGMVSQGQAPASSSAKLQYQRLRSVPQPRRFYSPHLPLKAKSLCSRRGSAHFSSLESEFSSPPRVTTVDKIVSSLFTTVSSPKTPRPVGWWLSGVAKKSKIASTMSTPVSPSPMLPPLNLASPTSPPSAGTSPLPTPLSPPPRVPVFQRKGALKHKRIVEVKDHQFTARFFKQPTFCSHCTDFIWGIGKQGFQCQVCSFVVHKRCHEFVTFTCPGSVTAPRPDDLKSRHTFKVQTYSSPTFCDHCGSLLYGLIHQGMKCTSCDMNVHRRCETSVPSLCGQDHTEKRGRIHLTIRGEAEDVYVTVREARNLMPMDPNGLSDPYVKLKLIPDPKSHSKQKTKTIRSTLNPVWNESFTFSVRGHQWDRRLSVEVWDWDRTSRNDFMGALSFGVSEIFRRPICGWFKLLAQDEGEYYNIPVPDPDLEEPQPDVLPVGPVSPVTAPLESTPGPMSPSSIALHPCVPVQCLSPGKHKVTIHDFNFLMVLGKGSFGKVLLAEERGSERLFAVKVLKKDVLLQDEDTESAMVERRVLGLNSRPHFLTALYCAFQTEDRLYYVMEYVNGGDLMFHIQIVGKFKEPHATFYAAEIAVGLFFLHSRGIIYRDLKLDNVLLDSEGHIKIADFGMCREGMFEGDNTHTFCGTPDYIAPEIVAYQPYNKAVDWWSYGVLLYEMLAGQPPFDGIDEEELFQSIMEQSVSYPKSLSHEAVAICKGLLTKHPAKRLGGGEDGERDLRDHVFFRWIDWDRLERLEIPPPFKPRAGGRKGENFDQFFTGAPAVLTPSDPDVLAAINQEDFEGFSYQNPNYAPSPLTAV</sequence>
<evidence type="ECO:0000313" key="48">
    <source>
        <dbReference type="EMBL" id="CAL1610987.1"/>
    </source>
</evidence>
<feature type="region of interest" description="Disordered" evidence="41">
    <location>
        <begin position="1523"/>
        <end position="1631"/>
    </location>
</feature>
<name>A0AAV2MCC4_KNICA</name>
<keyword evidence="12 43" id="KW-0732">Signal</keyword>
<dbReference type="SMART" id="SM00133">
    <property type="entry name" value="S_TK_X"/>
    <property type="match status" value="1"/>
</dbReference>
<feature type="domain" description="Protein kinase" evidence="45">
    <location>
        <begin position="2354"/>
        <end position="2612"/>
    </location>
</feature>
<dbReference type="CDD" id="cd04026">
    <property type="entry name" value="C2_PKC_alpha_gamma"/>
    <property type="match status" value="1"/>
</dbReference>
<comment type="catalytic activity">
    <reaction evidence="34">
        <text>Ca(2+)(in) = Ca(2+)(out)</text>
        <dbReference type="Rhea" id="RHEA:29671"/>
        <dbReference type="ChEBI" id="CHEBI:29108"/>
    </reaction>
</comment>
<evidence type="ECO:0000256" key="28">
    <source>
        <dbReference type="ARBA" id="ARBA00023257"/>
    </source>
</evidence>
<feature type="compositionally biased region" description="Basic and acidic residues" evidence="41">
    <location>
        <begin position="1546"/>
        <end position="1573"/>
    </location>
</feature>
<evidence type="ECO:0000256" key="30">
    <source>
        <dbReference type="ARBA" id="ARBA00023303"/>
    </source>
</evidence>
<organism evidence="48 49">
    <name type="scientific">Knipowitschia caucasica</name>
    <name type="common">Caucasian dwarf goby</name>
    <name type="synonym">Pomatoschistus caucasicus</name>
    <dbReference type="NCBI Taxonomy" id="637954"/>
    <lineage>
        <taxon>Eukaryota</taxon>
        <taxon>Metazoa</taxon>
        <taxon>Chordata</taxon>
        <taxon>Craniata</taxon>
        <taxon>Vertebrata</taxon>
        <taxon>Euteleostomi</taxon>
        <taxon>Actinopterygii</taxon>
        <taxon>Neopterygii</taxon>
        <taxon>Teleostei</taxon>
        <taxon>Neoteleostei</taxon>
        <taxon>Acanthomorphata</taxon>
        <taxon>Gobiaria</taxon>
        <taxon>Gobiiformes</taxon>
        <taxon>Gobioidei</taxon>
        <taxon>Gobiidae</taxon>
        <taxon>Gobiinae</taxon>
        <taxon>Knipowitschia</taxon>
    </lineage>
</organism>
<keyword evidence="27" id="KW-0325">Glycoprotein</keyword>
<dbReference type="FunFam" id="1.10.510.10:FF:000023">
    <property type="entry name" value="Protein kinase C"/>
    <property type="match status" value="1"/>
</dbReference>
<dbReference type="InterPro" id="IPR019594">
    <property type="entry name" value="Glu/Gly-bd"/>
</dbReference>
<feature type="compositionally biased region" description="Basic residues" evidence="41">
    <location>
        <begin position="1486"/>
        <end position="1503"/>
    </location>
</feature>